<gene>
    <name evidence="1" type="ORF">CKO25_20755</name>
</gene>
<dbReference type="Proteomes" id="UP001138802">
    <property type="component" value="Unassembled WGS sequence"/>
</dbReference>
<protein>
    <submittedName>
        <fullName evidence="1">Uncharacterized protein</fullName>
    </submittedName>
</protein>
<name>A0A9X0WLJ8_9GAMM</name>
<keyword evidence="2" id="KW-1185">Reference proteome</keyword>
<evidence type="ECO:0000313" key="1">
    <source>
        <dbReference type="EMBL" id="MBK1646996.1"/>
    </source>
</evidence>
<comment type="caution">
    <text evidence="1">The sequence shown here is derived from an EMBL/GenBank/DDBJ whole genome shotgun (WGS) entry which is preliminary data.</text>
</comment>
<dbReference type="AlphaFoldDB" id="A0A9X0WLJ8"/>
<evidence type="ECO:0000313" key="2">
    <source>
        <dbReference type="Proteomes" id="UP001138802"/>
    </source>
</evidence>
<proteinExistence type="predicted"/>
<sequence>MPFAGATLIALRTSDQQHSVFESRQMSKFDLMAQTISMMNRLATTVTLRSFQGTMNVNSQRFTFT</sequence>
<accession>A0A9X0WLJ8</accession>
<organism evidence="1 2">
    <name type="scientific">Thiocapsa imhoffii</name>
    <dbReference type="NCBI Taxonomy" id="382777"/>
    <lineage>
        <taxon>Bacteria</taxon>
        <taxon>Pseudomonadati</taxon>
        <taxon>Pseudomonadota</taxon>
        <taxon>Gammaproteobacteria</taxon>
        <taxon>Chromatiales</taxon>
        <taxon>Chromatiaceae</taxon>
        <taxon>Thiocapsa</taxon>
    </lineage>
</organism>
<dbReference type="EMBL" id="NRSD01000083">
    <property type="protein sequence ID" value="MBK1646996.1"/>
    <property type="molecule type" value="Genomic_DNA"/>
</dbReference>
<reference evidence="1 2" key="1">
    <citation type="journal article" date="2020" name="Microorganisms">
        <title>Osmotic Adaptation and Compatible Solute Biosynthesis of Phototrophic Bacteria as Revealed from Genome Analyses.</title>
        <authorList>
            <person name="Imhoff J.F."/>
            <person name="Rahn T."/>
            <person name="Kunzel S."/>
            <person name="Keller A."/>
            <person name="Neulinger S.C."/>
        </authorList>
    </citation>
    <scope>NUCLEOTIDE SEQUENCE [LARGE SCALE GENOMIC DNA]</scope>
    <source>
        <strain evidence="1 2">DSM 21303</strain>
    </source>
</reference>